<reference evidence="2 3" key="1">
    <citation type="journal article" date="2011" name="Nature">
        <title>Genomic island variability facilitates Prochlorococcus-virus coexistence.</title>
        <authorList>
            <person name="Avrani S."/>
            <person name="Wurtzel O."/>
            <person name="Sharon I."/>
            <person name="Sorek R."/>
            <person name="Lindell D."/>
        </authorList>
    </citation>
    <scope>NUCLEOTIDE SEQUENCE [LARGE SCALE GENOMIC DNA]</scope>
</reference>
<feature type="transmembrane region" description="Helical" evidence="1">
    <location>
        <begin position="21"/>
        <end position="40"/>
    </location>
</feature>
<dbReference type="GeneID" id="54997329"/>
<evidence type="ECO:0000313" key="3">
    <source>
        <dbReference type="Proteomes" id="UP000257501"/>
    </source>
</evidence>
<accession>A0A345AWR7</accession>
<keyword evidence="1" id="KW-0812">Transmembrane</keyword>
<evidence type="ECO:0000256" key="1">
    <source>
        <dbReference type="SAM" id="Phobius"/>
    </source>
</evidence>
<keyword evidence="1" id="KW-0472">Membrane</keyword>
<organism evidence="2 3">
    <name type="scientific">Cyanophage S-TIM4</name>
    <dbReference type="NCBI Taxonomy" id="1048189"/>
    <lineage>
        <taxon>Viruses</taxon>
        <taxon>Duplodnaviria</taxon>
        <taxon>Heunggongvirae</taxon>
        <taxon>Uroviricota</taxon>
        <taxon>Caudoviricetes</taxon>
        <taxon>Pantevenvirales</taxon>
        <taxon>Kyanoviridae</taxon>
        <taxon>Thaumasvirus</taxon>
        <taxon>Thaumasvirus stim4</taxon>
    </lineage>
</organism>
<dbReference type="EMBL" id="MH512890">
    <property type="protein sequence ID" value="AXF41350.1"/>
    <property type="molecule type" value="Genomic_DNA"/>
</dbReference>
<keyword evidence="3" id="KW-1185">Reference proteome</keyword>
<proteinExistence type="predicted"/>
<gene>
    <name evidence="2" type="primary">ORF_214</name>
    <name evidence="2" type="ORF">S-TIM4_ORF_214</name>
</gene>
<dbReference type="RefSeq" id="YP_009806471.1">
    <property type="nucleotide sequence ID" value="NC_048015.1"/>
</dbReference>
<keyword evidence="1" id="KW-1133">Transmembrane helix</keyword>
<name>A0A345AWR7_9CAUD</name>
<protein>
    <submittedName>
        <fullName evidence="2">Carboxylesterase</fullName>
    </submittedName>
</protein>
<sequence length="44" mass="5064">MNYHDVMETYKRPMSVRYIPFLYFIIATGLTATVGLPVYAHGLI</sequence>
<evidence type="ECO:0000313" key="2">
    <source>
        <dbReference type="EMBL" id="AXF41350.1"/>
    </source>
</evidence>
<dbReference type="Proteomes" id="UP000257501">
    <property type="component" value="Segment"/>
</dbReference>
<dbReference type="KEGG" id="vg:54997329"/>